<dbReference type="HOGENOM" id="CLU_127487_2_0_11"/>
<dbReference type="InterPro" id="IPR024747">
    <property type="entry name" value="Pyridox_Oxase-rel"/>
</dbReference>
<dbReference type="Gene3D" id="2.30.110.10">
    <property type="entry name" value="Electron Transport, Fmn-binding Protein, Chain A"/>
    <property type="match status" value="1"/>
</dbReference>
<feature type="region of interest" description="Disordered" evidence="1">
    <location>
        <begin position="137"/>
        <end position="181"/>
    </location>
</feature>
<organism evidence="2 3">
    <name type="scientific">Amycolatopsis methanolica 239</name>
    <dbReference type="NCBI Taxonomy" id="1068978"/>
    <lineage>
        <taxon>Bacteria</taxon>
        <taxon>Bacillati</taxon>
        <taxon>Actinomycetota</taxon>
        <taxon>Actinomycetes</taxon>
        <taxon>Pseudonocardiales</taxon>
        <taxon>Pseudonocardiaceae</taxon>
        <taxon>Amycolatopsis</taxon>
        <taxon>Amycolatopsis methanolica group</taxon>
    </lineage>
</organism>
<dbReference type="InterPro" id="IPR012349">
    <property type="entry name" value="Split_barrel_FMN-bd"/>
</dbReference>
<accession>A0A076MR99</accession>
<dbReference type="STRING" id="1068978.AMETH_3062"/>
<proteinExistence type="predicted"/>
<dbReference type="SUPFAM" id="SSF50475">
    <property type="entry name" value="FMN-binding split barrel"/>
    <property type="match status" value="1"/>
</dbReference>
<dbReference type="Pfam" id="PF12900">
    <property type="entry name" value="Pyridox_ox_2"/>
    <property type="match status" value="1"/>
</dbReference>
<dbReference type="KEGG" id="amq:AMETH_3062"/>
<evidence type="ECO:0000313" key="3">
    <source>
        <dbReference type="Proteomes" id="UP000062973"/>
    </source>
</evidence>
<feature type="compositionally biased region" description="Polar residues" evidence="1">
    <location>
        <begin position="164"/>
        <end position="181"/>
    </location>
</feature>
<sequence length="181" mass="18952">MDPTPPRAGRELGRAESLNLLGSVSVGRVVFTHRALPTVRPVNHVLHDGCVIVRTHPGAALLSAIGTVVAYEADLIHEGDRIGWSVIAVGYARRVGDRELTQFRTLPSPWVAGEMTEVIRIEPELVTGFALDGELLPCSPSGNEGSAPTPNESPAVPGVRASPETGTTTLGASGDSCSTAR</sequence>
<name>A0A076MR99_AMYME</name>
<gene>
    <name evidence="2" type="ORF">AMETH_3062</name>
</gene>
<feature type="compositionally biased region" description="Polar residues" evidence="1">
    <location>
        <begin position="140"/>
        <end position="152"/>
    </location>
</feature>
<dbReference type="AlphaFoldDB" id="A0A076MR99"/>
<evidence type="ECO:0000313" key="2">
    <source>
        <dbReference type="EMBL" id="AIJ23154.1"/>
    </source>
</evidence>
<dbReference type="RefSeq" id="WP_017988151.1">
    <property type="nucleotide sequence ID" value="NZ_AQUL01000002.1"/>
</dbReference>
<evidence type="ECO:0000256" key="1">
    <source>
        <dbReference type="SAM" id="MobiDB-lite"/>
    </source>
</evidence>
<dbReference type="Proteomes" id="UP000062973">
    <property type="component" value="Chromosome"/>
</dbReference>
<dbReference type="EMBL" id="CP009110">
    <property type="protein sequence ID" value="AIJ23154.1"/>
    <property type="molecule type" value="Genomic_DNA"/>
</dbReference>
<reference evidence="2 3" key="1">
    <citation type="submission" date="2014-07" db="EMBL/GenBank/DDBJ databases">
        <title>Whole Genome Sequence of the Amycolatopsis methanolica 239.</title>
        <authorList>
            <person name="Tang B."/>
        </authorList>
    </citation>
    <scope>NUCLEOTIDE SEQUENCE [LARGE SCALE GENOMIC DNA]</scope>
    <source>
        <strain evidence="2 3">239</strain>
    </source>
</reference>
<protein>
    <recommendedName>
        <fullName evidence="4">Pyridoxamine 5'-phosphate oxidase family protein</fullName>
    </recommendedName>
</protein>
<dbReference type="eggNOG" id="COG3467">
    <property type="taxonomic scope" value="Bacteria"/>
</dbReference>
<evidence type="ECO:0008006" key="4">
    <source>
        <dbReference type="Google" id="ProtNLM"/>
    </source>
</evidence>
<dbReference type="PATRIC" id="fig|1068978.7.peg.3265"/>
<keyword evidence="3" id="KW-1185">Reference proteome</keyword>